<dbReference type="GO" id="GO:0044423">
    <property type="term" value="C:virion component"/>
    <property type="evidence" value="ECO:0007669"/>
    <property type="project" value="UniProtKB-KW"/>
</dbReference>
<evidence type="ECO:0000313" key="3">
    <source>
        <dbReference type="EMBL" id="AGT99224.1"/>
    </source>
</evidence>
<protein>
    <submittedName>
        <fullName evidence="3">Tegument protein</fullName>
    </submittedName>
</protein>
<accession>U3GS22</accession>
<dbReference type="GeneID" id="16747419"/>
<gene>
    <name evidence="3" type="primary">U30</name>
</gene>
<dbReference type="RefSeq" id="YP_008492969.1">
    <property type="nucleotide sequence ID" value="NC_022233.1"/>
</dbReference>
<keyword evidence="2" id="KW-0946">Virion</keyword>
<sequence>MAVHGVSLTAATETIRDRVKNKNTIFDVLAKIEINSILSSDVTRMSLVQFLDTLPTHSHHFPFIHANIIYYILSHTTMKTIKEKLYEARRLMNVLDIAKSVNVPSSLKNINNKEMVRNVNKFLDRLENIETTKINFNADAFFNILQKSDAGSAVAEKNNIIGKILATIDKIVLRHFILMSCRVTAELIKSLFKNTLRWFYHNTVFYEDFVDQNDGTLDLLLKIYHAFTYFPSTNSHLEQSFVELIETHLNTNQAFDFLSDNPNIAPEQKHLRDLSYMIAAKTLNASNAHLYSFPHIVSDLSVFDHMKYDNFFFHPGVCHHLLTKKTFTSEDNSRIQSINNFLEQIVNTHLKEKPEKTNMHIAEVFHRLYFLNMIGLNPITTEAYVNMLCTYPGNAFEAKFNKVMTNLYIVVINTHVFYKCANKCNPTFIFRLERDAIMDQCKSTLNLNPRVQKIWGDVERNISDMFRTGFSKDTFDALSDGARDEDIYYMYRDMLFKWGELFFDVQVPTLDKKPERFTSENLIDICKTACASASDTAFELLLPFTSYRFFFQIFMTHFFGPKLTQLSNLHFDEYKVNFDIIVTLIVSCRALIPTHHLILAHITALYNLTIEIDPTVGTFKTILFTMNDLAQMVSSSTDKTLPLGTRFLSTLMDSVYTHHIQTSVDHDISVMLENIVDLALSYVQFTKRCSAILSTRCTFSFNPYVIDMHIDDGITQKIPVHVFLEYCKNTIEEHRDNIRNTLTTIVDIKASVSMVMSSLEKDVREVPLPENDKNILTVINDSTHSLKSVFNALNGFLLKCKNSNSILIKAFKRILKTIDVLSNEEIHHNTLNVKILEAAEILKRYNPSDVFKIERKIPEDRLGILEDQFQDAEIPAAHDAIQMTHEQKQNIIHKFPFLDIFDPRYDIEYDPGEFFGWYSAFTIDAQADILQELNFAKETE</sequence>
<evidence type="ECO:0000313" key="4">
    <source>
        <dbReference type="Proteomes" id="UP000243849"/>
    </source>
</evidence>
<dbReference type="KEGG" id="vg:16747419"/>
<keyword evidence="1" id="KW-0920">Virion tegument</keyword>
<dbReference type="Pfam" id="PF04523">
    <property type="entry name" value="Herpes_U30"/>
    <property type="match status" value="1"/>
</dbReference>
<dbReference type="GO" id="GO:0019068">
    <property type="term" value="P:virion assembly"/>
    <property type="evidence" value="ECO:0007669"/>
    <property type="project" value="InterPro"/>
</dbReference>
<evidence type="ECO:0000256" key="1">
    <source>
        <dbReference type="ARBA" id="ARBA00022580"/>
    </source>
</evidence>
<evidence type="ECO:0000256" key="2">
    <source>
        <dbReference type="ARBA" id="ARBA00022844"/>
    </source>
</evidence>
<dbReference type="Proteomes" id="UP000243849">
    <property type="component" value="Segment"/>
</dbReference>
<organism evidence="3 4">
    <name type="scientific">Suid betaherpesvirus 2</name>
    <dbReference type="NCBI Taxonomy" id="1608255"/>
    <lineage>
        <taxon>Viruses</taxon>
        <taxon>Duplodnaviria</taxon>
        <taxon>Heunggongvirae</taxon>
        <taxon>Peploviricota</taxon>
        <taxon>Herviviricetes</taxon>
        <taxon>Herpesvirales</taxon>
        <taxon>Orthoherpesviridae</taxon>
        <taxon>Betaherpesvirinae</taxon>
        <taxon>Roseolovirus</taxon>
        <taxon>Roseolovirus suidbeta2</taxon>
    </lineage>
</organism>
<keyword evidence="4" id="KW-1185">Reference proteome</keyword>
<reference evidence="3 4" key="1">
    <citation type="submission" date="2013-05" db="EMBL/GenBank/DDBJ databases">
        <title>Genome organization and molecular characterization of porcine cytomegalovirus.</title>
        <authorList>
            <person name="Gu W."/>
            <person name="Zhou L."/>
            <person name="Ge X."/>
            <person name="Guo X."/>
            <person name="Yang H."/>
        </authorList>
    </citation>
    <scope>NUCLEOTIDE SEQUENCE [LARGE SCALE GENOMIC DNA]</scope>
    <source>
        <strain evidence="3 4">BJ09</strain>
    </source>
</reference>
<proteinExistence type="predicted"/>
<dbReference type="InterPro" id="IPR007611">
    <property type="entry name" value="Herpes_U30"/>
</dbReference>
<dbReference type="OrthoDB" id="435at10239"/>
<name>U3GS22_9BETA</name>
<dbReference type="EMBL" id="KF017583">
    <property type="protein sequence ID" value="AGT99224.1"/>
    <property type="molecule type" value="Genomic_DNA"/>
</dbReference>